<dbReference type="AlphaFoldDB" id="A0A1U9JUY4"/>
<organism evidence="1 2">
    <name type="scientific">Candidatus Tokpelaia hoelldobleri</name>
    <dbReference type="NCBI Taxonomy" id="1902579"/>
    <lineage>
        <taxon>Bacteria</taxon>
        <taxon>Pseudomonadati</taxon>
        <taxon>Pseudomonadota</taxon>
        <taxon>Alphaproteobacteria</taxon>
        <taxon>Hyphomicrobiales</taxon>
        <taxon>Candidatus Tokpelaia</taxon>
    </lineage>
</organism>
<evidence type="ECO:0000313" key="1">
    <source>
        <dbReference type="EMBL" id="AQS41687.1"/>
    </source>
</evidence>
<dbReference type="KEGG" id="thd:BHV28_09930"/>
<evidence type="ECO:0000313" key="2">
    <source>
        <dbReference type="Proteomes" id="UP000188912"/>
    </source>
</evidence>
<keyword evidence="2" id="KW-1185">Reference proteome</keyword>
<dbReference type="EMBL" id="CP017315">
    <property type="protein sequence ID" value="AQS41687.1"/>
    <property type="molecule type" value="Genomic_DNA"/>
</dbReference>
<reference evidence="1 2" key="2">
    <citation type="journal article" date="2016" name="Sci. Rep.">
        <title>The genome of Rhizobiales bacteria in predatory ants reveals urease gene functions but no genes for nitrogen fixation.</title>
        <authorList>
            <person name="Neuvonen M.M."/>
            <person name="Tamarit D."/>
            <person name="Naslund K."/>
            <person name="Liebig J."/>
            <person name="Feldhaar H."/>
            <person name="Moran N.A."/>
            <person name="Guy L."/>
            <person name="Andersson S.G."/>
        </authorList>
    </citation>
    <scope>NUCLEOTIDE SEQUENCE [LARGE SCALE GENOMIC DNA]</scope>
    <source>
        <strain evidence="1 2">Hsal</strain>
    </source>
</reference>
<dbReference type="STRING" id="1902579.BHV28_09930"/>
<sequence>MSDIRIAHKLALHTRRNVPGATNYSLVLKQEKYYE</sequence>
<name>A0A1U9JUY4_9HYPH</name>
<dbReference type="Proteomes" id="UP000188912">
    <property type="component" value="Chromosome"/>
</dbReference>
<gene>
    <name evidence="1" type="ORF">BHV28_09930</name>
</gene>
<protein>
    <submittedName>
        <fullName evidence="1">Uncharacterized protein</fullName>
    </submittedName>
</protein>
<proteinExistence type="predicted"/>
<accession>A0A1U9JUY4</accession>
<reference evidence="1 2" key="1">
    <citation type="journal article" date="2010" name="Science">
        <title>Genomic comparison of the ants Camponotus floridanus and Harpegnathos saltator.</title>
        <authorList>
            <person name="Bonasio R."/>
            <person name="Zhang G."/>
            <person name="Ye C."/>
            <person name="Mutti N.S."/>
            <person name="Fang X."/>
            <person name="Qin N."/>
            <person name="Donahue G."/>
            <person name="Yang P."/>
            <person name="Li Q."/>
            <person name="Li C."/>
            <person name="Zhang P."/>
            <person name="Huang Z."/>
            <person name="Berger S.L."/>
            <person name="Reinberg D."/>
            <person name="Wang J."/>
            <person name="Liebig J."/>
        </authorList>
    </citation>
    <scope>NUCLEOTIDE SEQUENCE [LARGE SCALE GENOMIC DNA]</scope>
    <source>
        <strain evidence="1 2">Hsal</strain>
    </source>
</reference>